<comment type="similarity">
    <text evidence="1">Belongs to the peptidase M13 family.</text>
</comment>
<evidence type="ECO:0000256" key="2">
    <source>
        <dbReference type="SAM" id="Phobius"/>
    </source>
</evidence>
<dbReference type="GO" id="GO:0004222">
    <property type="term" value="F:metalloendopeptidase activity"/>
    <property type="evidence" value="ECO:0007669"/>
    <property type="project" value="InterPro"/>
</dbReference>
<dbReference type="SUPFAM" id="SSF55486">
    <property type="entry name" value="Metalloproteases ('zincins'), catalytic domain"/>
    <property type="match status" value="1"/>
</dbReference>
<dbReference type="PANTHER" id="PTHR11733">
    <property type="entry name" value="ZINC METALLOPROTEASE FAMILY M13 NEPRILYSIN-RELATED"/>
    <property type="match status" value="1"/>
</dbReference>
<reference evidence="4" key="1">
    <citation type="journal article" date="2013" name="Genetics">
        <title>The draft genome and transcriptome of Panagrellus redivivus are shaped by the harsh demands of a free-living lifestyle.</title>
        <authorList>
            <person name="Srinivasan J."/>
            <person name="Dillman A.R."/>
            <person name="Macchietto M.G."/>
            <person name="Heikkinen L."/>
            <person name="Lakso M."/>
            <person name="Fracchia K.M."/>
            <person name="Antoshechkin I."/>
            <person name="Mortazavi A."/>
            <person name="Wong G."/>
            <person name="Sternberg P.W."/>
        </authorList>
    </citation>
    <scope>NUCLEOTIDE SEQUENCE [LARGE SCALE GENOMIC DNA]</scope>
    <source>
        <strain evidence="4">MT8872</strain>
    </source>
</reference>
<keyword evidence="2" id="KW-1133">Transmembrane helix</keyword>
<dbReference type="GO" id="GO:0005886">
    <property type="term" value="C:plasma membrane"/>
    <property type="evidence" value="ECO:0007669"/>
    <property type="project" value="TreeGrafter"/>
</dbReference>
<organism evidence="4 5">
    <name type="scientific">Panagrellus redivivus</name>
    <name type="common">Microworm</name>
    <dbReference type="NCBI Taxonomy" id="6233"/>
    <lineage>
        <taxon>Eukaryota</taxon>
        <taxon>Metazoa</taxon>
        <taxon>Ecdysozoa</taxon>
        <taxon>Nematoda</taxon>
        <taxon>Chromadorea</taxon>
        <taxon>Rhabditida</taxon>
        <taxon>Tylenchina</taxon>
        <taxon>Panagrolaimomorpha</taxon>
        <taxon>Panagrolaimoidea</taxon>
        <taxon>Panagrolaimidae</taxon>
        <taxon>Panagrellus</taxon>
    </lineage>
</organism>
<feature type="domain" description="Peptidase M13 N-terminal" evidence="3">
    <location>
        <begin position="86"/>
        <end position="355"/>
    </location>
</feature>
<dbReference type="GO" id="GO:0016485">
    <property type="term" value="P:protein processing"/>
    <property type="evidence" value="ECO:0007669"/>
    <property type="project" value="TreeGrafter"/>
</dbReference>
<feature type="transmembrane region" description="Helical" evidence="2">
    <location>
        <begin position="18"/>
        <end position="35"/>
    </location>
</feature>
<dbReference type="Gene3D" id="1.10.1380.10">
    <property type="entry name" value="Neutral endopeptidase , domain2"/>
    <property type="match status" value="1"/>
</dbReference>
<keyword evidence="4" id="KW-1185">Reference proteome</keyword>
<protein>
    <submittedName>
        <fullName evidence="5">Peptidase_M13_N domain-containing protein</fullName>
    </submittedName>
</protein>
<keyword evidence="2" id="KW-0472">Membrane</keyword>
<dbReference type="PANTHER" id="PTHR11733:SF192">
    <property type="entry name" value="NEPRILYSIN-21"/>
    <property type="match status" value="1"/>
</dbReference>
<evidence type="ECO:0000313" key="5">
    <source>
        <dbReference type="WBParaSite" id="Pan_g11856.t1"/>
    </source>
</evidence>
<name>A0A7E4US60_PANRE</name>
<dbReference type="AlphaFoldDB" id="A0A7E4US60"/>
<dbReference type="WBParaSite" id="Pan_g11856.t1">
    <property type="protein sequence ID" value="Pan_g11856.t1"/>
    <property type="gene ID" value="Pan_g11856"/>
</dbReference>
<dbReference type="Proteomes" id="UP000492821">
    <property type="component" value="Unassembled WGS sequence"/>
</dbReference>
<reference evidence="5" key="2">
    <citation type="submission" date="2020-10" db="UniProtKB">
        <authorList>
            <consortium name="WormBaseParasite"/>
        </authorList>
    </citation>
    <scope>IDENTIFICATION</scope>
</reference>
<keyword evidence="2" id="KW-0812">Transmembrane</keyword>
<dbReference type="InterPro" id="IPR042089">
    <property type="entry name" value="Peptidase_M13_dom_2"/>
</dbReference>
<dbReference type="InterPro" id="IPR024079">
    <property type="entry name" value="MetalloPept_cat_dom_sf"/>
</dbReference>
<dbReference type="InterPro" id="IPR000718">
    <property type="entry name" value="Peptidase_M13"/>
</dbReference>
<evidence type="ECO:0000256" key="1">
    <source>
        <dbReference type="ARBA" id="ARBA00007357"/>
    </source>
</evidence>
<dbReference type="PROSITE" id="PS51885">
    <property type="entry name" value="NEPRILYSIN"/>
    <property type="match status" value="1"/>
</dbReference>
<dbReference type="InterPro" id="IPR008753">
    <property type="entry name" value="Peptidase_M13_N"/>
</dbReference>
<dbReference type="Pfam" id="PF05649">
    <property type="entry name" value="Peptidase_M13_N"/>
    <property type="match status" value="1"/>
</dbReference>
<accession>A0A7E4US60</accession>
<proteinExistence type="inferred from homology"/>
<dbReference type="Gene3D" id="3.40.390.10">
    <property type="entry name" value="Collagenase (Catalytic Domain)"/>
    <property type="match status" value="1"/>
</dbReference>
<evidence type="ECO:0000259" key="3">
    <source>
        <dbReference type="Pfam" id="PF05649"/>
    </source>
</evidence>
<evidence type="ECO:0000313" key="4">
    <source>
        <dbReference type="Proteomes" id="UP000492821"/>
    </source>
</evidence>
<sequence>MAECPSERKSKMPYKSGIAWLIPVFIVCVVFVILWRRHGTEHFVVDLFESIDKPTSADFQNRVCTTQDCVSVAALIIQNMDYKADPCNDTVAFACGNYGLHHDPLNTDQMSPPIDLALRIRREIVAILTKPASFNDKPWHALPKWFYQKCVNKPEIDATAKKALLALLEEIGGWPLLDPRWTEFTMSWEEYIAMVYRKFGIGAVVIAGVDVNPRNTSEVVLQLHPQLQIMHFFSPSYFNSTALFLGAEDDSFNRDLDKFSHISTNLQTSQDNSNDEDVVGPLYLVQQQFPNFNVEKYVRAVLDGIVEFNVEKYVRAVLDGIVEVSPNTTVVVNNKGYFANLHKIISSKRDLANYVAG</sequence>